<feature type="compositionally biased region" description="Polar residues" evidence="1">
    <location>
        <begin position="517"/>
        <end position="530"/>
    </location>
</feature>
<feature type="region of interest" description="Disordered" evidence="1">
    <location>
        <begin position="517"/>
        <end position="546"/>
    </location>
</feature>
<evidence type="ECO:0000313" key="3">
    <source>
        <dbReference type="Proteomes" id="UP001151518"/>
    </source>
</evidence>
<protein>
    <submittedName>
        <fullName evidence="2">Uncharacterized protein</fullName>
    </submittedName>
</protein>
<organism evidence="2 3">
    <name type="scientific">Coemansia spiralis</name>
    <dbReference type="NCBI Taxonomy" id="417178"/>
    <lineage>
        <taxon>Eukaryota</taxon>
        <taxon>Fungi</taxon>
        <taxon>Fungi incertae sedis</taxon>
        <taxon>Zoopagomycota</taxon>
        <taxon>Kickxellomycotina</taxon>
        <taxon>Kickxellomycetes</taxon>
        <taxon>Kickxellales</taxon>
        <taxon>Kickxellaceae</taxon>
        <taxon>Coemansia</taxon>
    </lineage>
</organism>
<feature type="region of interest" description="Disordered" evidence="1">
    <location>
        <begin position="1"/>
        <end position="25"/>
    </location>
</feature>
<sequence>MEQQQNNRSNKDDIQAPSLDTGYSGATVIQQANSISPNNNGASQAQQVYQNSYVPRVLSPHQQYMFPQSQYQQQGQATQGQNGQMLQQTEGKMEGQPQRQMEGQQQGQPQEQHQQQKQQIQEQQPPIDAYNNGPAKWQQTMHPLYHAQSATAIPLPQLYAGNQQGYSQANTRPQYNPYVPNHETVTHHTNSSPPLALPPLSAPSLANRMWPKEQSIRPVQYKEKKNGYQPRNFLTCLKDSLQNVSISDLVPIATLLAATFLHHYRHWSSDRLVPYKQPTWVKYVKNTIYAYNTYGFLKTNNLLSTMGKRGLEAVGTRNISGNASGVNSTSLLPLLAAGTQVRGWDASRSLHATEPKDMPMAMDSILSSLFGTQAGGAAKGMQDYESAAYGQPGVLAGFNDSYAVQRAVAEHYFHHIYFKNMDLRHASAQAMAGAAAMKVLQSENKLGSMVFADPSAPADLQHDQIVMGIVMSEVNDILERKRQMCVLGGDETLEGVGRIALATIVKIKIDEETVQSMHNNNVQRNSSSEYRYSDRHTSRQYGSTRRSRHDYTFDNILY</sequence>
<evidence type="ECO:0000256" key="1">
    <source>
        <dbReference type="SAM" id="MobiDB-lite"/>
    </source>
</evidence>
<evidence type="ECO:0000313" key="2">
    <source>
        <dbReference type="EMBL" id="KAJ2671510.1"/>
    </source>
</evidence>
<reference evidence="2" key="1">
    <citation type="submission" date="2022-07" db="EMBL/GenBank/DDBJ databases">
        <title>Phylogenomic reconstructions and comparative analyses of Kickxellomycotina fungi.</title>
        <authorList>
            <person name="Reynolds N.K."/>
            <person name="Stajich J.E."/>
            <person name="Barry K."/>
            <person name="Grigoriev I.V."/>
            <person name="Crous P."/>
            <person name="Smith M.E."/>
        </authorList>
    </citation>
    <scope>NUCLEOTIDE SEQUENCE</scope>
    <source>
        <strain evidence="2">NRRL 3115</strain>
    </source>
</reference>
<proteinExistence type="predicted"/>
<dbReference type="OrthoDB" id="5598769at2759"/>
<gene>
    <name evidence="2" type="ORF">GGI25_005474</name>
</gene>
<dbReference type="EMBL" id="JANBTW010000100">
    <property type="protein sequence ID" value="KAJ2671510.1"/>
    <property type="molecule type" value="Genomic_DNA"/>
</dbReference>
<comment type="caution">
    <text evidence="2">The sequence shown here is derived from an EMBL/GenBank/DDBJ whole genome shotgun (WGS) entry which is preliminary data.</text>
</comment>
<accession>A0A9W8KVP8</accession>
<feature type="region of interest" description="Disordered" evidence="1">
    <location>
        <begin position="68"/>
        <end position="135"/>
    </location>
</feature>
<feature type="compositionally biased region" description="Low complexity" evidence="1">
    <location>
        <begin position="94"/>
        <end position="126"/>
    </location>
</feature>
<feature type="compositionally biased region" description="Low complexity" evidence="1">
    <location>
        <begin position="68"/>
        <end position="84"/>
    </location>
</feature>
<name>A0A9W8KVP8_9FUNG</name>
<dbReference type="Proteomes" id="UP001151518">
    <property type="component" value="Unassembled WGS sequence"/>
</dbReference>
<dbReference type="AlphaFoldDB" id="A0A9W8KVP8"/>